<sequence length="103" mass="12380">MKPAIIDQEFILGILRANLDRLYKDFGIERIGLYSSFARNEQTEKSDVDLVYTMIEGRHLSLVNRERLQRLIRQQIRRKPDLINQRYMNPFTNYTMLKEVVYV</sequence>
<reference evidence="2 3" key="1">
    <citation type="submission" date="2020-02" db="EMBL/GenBank/DDBJ databases">
        <title>Draft genome sequence of two Spirosoma agri KCTC 52727 and Spirosoma terrae KCTC 52035.</title>
        <authorList>
            <person name="Rojas J."/>
            <person name="Ambika Manirajan B."/>
            <person name="Suarez C."/>
            <person name="Ratering S."/>
            <person name="Schnell S."/>
        </authorList>
    </citation>
    <scope>NUCLEOTIDE SEQUENCE [LARGE SCALE GENOMIC DNA]</scope>
    <source>
        <strain evidence="2 3">KCTC 52035</strain>
    </source>
</reference>
<dbReference type="InterPro" id="IPR041633">
    <property type="entry name" value="Polbeta"/>
</dbReference>
<keyword evidence="3" id="KW-1185">Reference proteome</keyword>
<dbReference type="AlphaFoldDB" id="A0A6L9LDE0"/>
<organism evidence="2 3">
    <name type="scientific">Spirosoma terrae</name>
    <dbReference type="NCBI Taxonomy" id="1968276"/>
    <lineage>
        <taxon>Bacteria</taxon>
        <taxon>Pseudomonadati</taxon>
        <taxon>Bacteroidota</taxon>
        <taxon>Cytophagia</taxon>
        <taxon>Cytophagales</taxon>
        <taxon>Cytophagaceae</taxon>
        <taxon>Spirosoma</taxon>
    </lineage>
</organism>
<accession>A0A6L9LDE0</accession>
<dbReference type="Gene3D" id="3.30.460.10">
    <property type="entry name" value="Beta Polymerase, domain 2"/>
    <property type="match status" value="1"/>
</dbReference>
<dbReference type="SUPFAM" id="SSF81301">
    <property type="entry name" value="Nucleotidyltransferase"/>
    <property type="match status" value="1"/>
</dbReference>
<evidence type="ECO:0000259" key="1">
    <source>
        <dbReference type="Pfam" id="PF18765"/>
    </source>
</evidence>
<dbReference type="EMBL" id="JAAFZH010000018">
    <property type="protein sequence ID" value="NDU98574.1"/>
    <property type="molecule type" value="Genomic_DNA"/>
</dbReference>
<protein>
    <recommendedName>
        <fullName evidence="1">Polymerase beta nucleotidyltransferase domain-containing protein</fullName>
    </recommendedName>
</protein>
<dbReference type="GO" id="GO:0016779">
    <property type="term" value="F:nucleotidyltransferase activity"/>
    <property type="evidence" value="ECO:0007669"/>
    <property type="project" value="InterPro"/>
</dbReference>
<evidence type="ECO:0000313" key="2">
    <source>
        <dbReference type="EMBL" id="NDU98574.1"/>
    </source>
</evidence>
<dbReference type="RefSeq" id="WP_163954708.1">
    <property type="nucleotide sequence ID" value="NZ_JAAFZH010000018.1"/>
</dbReference>
<dbReference type="Pfam" id="PF18765">
    <property type="entry name" value="Polbeta"/>
    <property type="match status" value="1"/>
</dbReference>
<evidence type="ECO:0000313" key="3">
    <source>
        <dbReference type="Proteomes" id="UP000474175"/>
    </source>
</evidence>
<dbReference type="CDD" id="cd05403">
    <property type="entry name" value="NT_KNTase_like"/>
    <property type="match status" value="1"/>
</dbReference>
<feature type="domain" description="Polymerase beta nucleotidyltransferase" evidence="1">
    <location>
        <begin position="23"/>
        <end position="99"/>
    </location>
</feature>
<dbReference type="InterPro" id="IPR043519">
    <property type="entry name" value="NT_sf"/>
</dbReference>
<gene>
    <name evidence="2" type="ORF">GK108_27055</name>
</gene>
<proteinExistence type="predicted"/>
<dbReference type="Proteomes" id="UP000474175">
    <property type="component" value="Unassembled WGS sequence"/>
</dbReference>
<name>A0A6L9LDE0_9BACT</name>
<comment type="caution">
    <text evidence="2">The sequence shown here is derived from an EMBL/GenBank/DDBJ whole genome shotgun (WGS) entry which is preliminary data.</text>
</comment>